<reference evidence="1 2" key="1">
    <citation type="submission" date="2017-03" db="EMBL/GenBank/DDBJ databases">
        <title>Genome sequence of Clostridium chromiireducens DSM 23318.</title>
        <authorList>
            <person name="Poehlein A."/>
            <person name="Daniel R."/>
        </authorList>
    </citation>
    <scope>NUCLEOTIDE SEQUENCE [LARGE SCALE GENOMIC DNA]</scope>
    <source>
        <strain evidence="1 2">DSM 23318</strain>
    </source>
</reference>
<dbReference type="EMBL" id="MZGT01000003">
    <property type="protein sequence ID" value="OPJ65879.1"/>
    <property type="molecule type" value="Genomic_DNA"/>
</dbReference>
<comment type="caution">
    <text evidence="1">The sequence shown here is derived from an EMBL/GenBank/DDBJ whole genome shotgun (WGS) entry which is preliminary data.</text>
</comment>
<dbReference type="RefSeq" id="WP_079437827.1">
    <property type="nucleotide sequence ID" value="NZ_MZGT01000003.1"/>
</dbReference>
<sequence length="203" mass="24214">MWPLGSYDRMVHEIKRRENRDIPVTFGILIADYRQQINREYILNYIEQFNYKSDKYINFYLPGYLEENFSDRNEEIIIGDKKYYFSASIYIEFLRKLEEDFDIEYPFTPILLLIEYNKGHFSMSKKVRIELDSESANIKKTGNLFGKIFSIAQKEVNLEEITNNLKKEEFKLGMLDSLVKAIDNGFISAVYDNSKNIRKYKII</sequence>
<keyword evidence="2" id="KW-1185">Reference proteome</keyword>
<evidence type="ECO:0000313" key="1">
    <source>
        <dbReference type="EMBL" id="OPJ65879.1"/>
    </source>
</evidence>
<name>A0A1V4J145_9CLOT</name>
<protein>
    <submittedName>
        <fullName evidence="1">Uncharacterized protein</fullName>
    </submittedName>
</protein>
<gene>
    <name evidence="1" type="ORF">CLCHR_02350</name>
</gene>
<evidence type="ECO:0000313" key="2">
    <source>
        <dbReference type="Proteomes" id="UP000191056"/>
    </source>
</evidence>
<accession>A0A1V4J145</accession>
<dbReference type="AlphaFoldDB" id="A0A1V4J145"/>
<dbReference type="Proteomes" id="UP000191056">
    <property type="component" value="Unassembled WGS sequence"/>
</dbReference>
<dbReference type="OrthoDB" id="2087565at2"/>
<organism evidence="1 2">
    <name type="scientific">Clostridium chromiireducens</name>
    <dbReference type="NCBI Taxonomy" id="225345"/>
    <lineage>
        <taxon>Bacteria</taxon>
        <taxon>Bacillati</taxon>
        <taxon>Bacillota</taxon>
        <taxon>Clostridia</taxon>
        <taxon>Eubacteriales</taxon>
        <taxon>Clostridiaceae</taxon>
        <taxon>Clostridium</taxon>
    </lineage>
</organism>
<proteinExistence type="predicted"/>